<proteinExistence type="predicted"/>
<evidence type="ECO:0000256" key="2">
    <source>
        <dbReference type="ARBA" id="ARBA00022900"/>
    </source>
</evidence>
<reference evidence="4 5" key="1">
    <citation type="submission" date="2023-02" db="EMBL/GenBank/DDBJ databases">
        <title>LHISI_Scaffold_Assembly.</title>
        <authorList>
            <person name="Stuart O.P."/>
            <person name="Cleave R."/>
            <person name="Magrath M.J.L."/>
            <person name="Mikheyev A.S."/>
        </authorList>
    </citation>
    <scope>NUCLEOTIDE SEQUENCE [LARGE SCALE GENOMIC DNA]</scope>
    <source>
        <strain evidence="4">Daus_M_001</strain>
        <tissue evidence="4">Leg muscle</tissue>
    </source>
</reference>
<name>A0ABQ9HG04_9NEOP</name>
<accession>A0ABQ9HG04</accession>
<evidence type="ECO:0000313" key="4">
    <source>
        <dbReference type="EMBL" id="KAJ8883248.1"/>
    </source>
</evidence>
<evidence type="ECO:0000256" key="3">
    <source>
        <dbReference type="SAM" id="MobiDB-lite"/>
    </source>
</evidence>
<feature type="region of interest" description="Disordered" evidence="3">
    <location>
        <begin position="355"/>
        <end position="380"/>
    </location>
</feature>
<keyword evidence="5" id="KW-1185">Reference proteome</keyword>
<feature type="compositionally biased region" description="Basic and acidic residues" evidence="3">
    <location>
        <begin position="1001"/>
        <end position="1020"/>
    </location>
</feature>
<sequence length="1190" mass="131999">MITKSEDTVWHCSSKSIVCIQNSITPPSYQRIKEYVTLSEDCEAPCALQKGGRGAILSTSLEMFSSSRHIDVSHIAWVKRKFRYVILPSIGFVNTVKKRGSDAVDTNTLLAPHRSYAQGAQCFRRDAVMCKSDLSELQCGESDNRVACNLESVYIRLSPAAHQTAVSARSRDHMLTAVHEFPESRFRGPPPSDARRDATSVHYRPKIAYSFVMDTTVYTGSEWVKNVPLYATRSLRICPLVEIFIHKAAWVMVKFHEAFSAIISAIVHLKIPNTPINTLASHQGELGSIPGRVTGLSKMGIVPDDTLGSAGFLGDFPFPPPLIPAPLHTHFNHPHWLSRPRRTILARTSEVKLTECERDKDRQSEERERERERERREKRQSSLSRQLARLVWFVAVYCVFLLAPCPSRSADVVSGINLVTAASNNLVPKLFQVRQQYQGGYIGGYSHRLNMRFRKEPPRFSYLGNMTDVASSRRIFSGNCRPTALAFLLCSTRTSLHLHYCSEPRRIPALLHTHFAFTLIGSRDLDVKSRPNLSTHAFTFLAISRDLTDLPWRSRLVRHSSGVREALGWSPGQGMGLGSSTSVGPLCPGKGNNWVGGGGGTVVERIAHARPPTKANRVQSLTGSPDFRKWESCRTMPLVGGPSRGSPVSPILLIPALSPGRENLVFAPFGLATNLAMLLEAADGATASELRQALGLPAAASLDEMRLGFKAYFDSFELSFISTTSLERSDLRNSSGAHGAVTYVTILPAHFAHQLRMHYACTSCTGAILARIAVGIVSQAAAGDDEAVGSFNMAVLRSSDALSEPYKAVLAEYYRANITDTPASENKTAGVVHGWWRDKFAQLCALVKAIHYKLSIFKINLRKETTTPTCICFNGRTEWHAPSKVGNDGGIVVPYLNVEYKVIVDRWSQWFPGRRRDTKVGSPPGEGRGLMATCELYMVDNANEYDTTSGYSSYLATSNCNYHGGWCFRQWTSVVRGWLISYQSERTSHLYCHQQGSEVNAEQRRDEGEGFKQEIPEKTRRPAASSGTIPTCENPVATPPGIEPGSLWLEASSRTTIPPRPLISAVIAEDVQCVLFLCSTPMMCGDGEPSMERPLRRTRYKVLELRSDSGVMSHWKDYHRLAAFAFLSHVASAPFRRSATQTAQVPMIPQVGLFRSGRLEHLGERLLRSSHKDPAPYYLYGHTYIFEVAP</sequence>
<dbReference type="SUPFAM" id="SSF56574">
    <property type="entry name" value="Serpins"/>
    <property type="match status" value="2"/>
</dbReference>
<dbReference type="Gene3D" id="3.30.497.10">
    <property type="entry name" value="Antithrombin, subunit I, domain 2"/>
    <property type="match status" value="1"/>
</dbReference>
<gene>
    <name evidence="4" type="ORF">PR048_015089</name>
</gene>
<comment type="caution">
    <text evidence="4">The sequence shown here is derived from an EMBL/GenBank/DDBJ whole genome shotgun (WGS) entry which is preliminary data.</text>
</comment>
<dbReference type="InterPro" id="IPR036186">
    <property type="entry name" value="Serpin_sf"/>
</dbReference>
<feature type="region of interest" description="Disordered" evidence="3">
    <location>
        <begin position="1001"/>
        <end position="1036"/>
    </location>
</feature>
<keyword evidence="2" id="KW-0722">Serine protease inhibitor</keyword>
<evidence type="ECO:0000256" key="1">
    <source>
        <dbReference type="ARBA" id="ARBA00022690"/>
    </source>
</evidence>
<protein>
    <submittedName>
        <fullName evidence="4">Uncharacterized protein</fullName>
    </submittedName>
</protein>
<organism evidence="4 5">
    <name type="scientific">Dryococelus australis</name>
    <dbReference type="NCBI Taxonomy" id="614101"/>
    <lineage>
        <taxon>Eukaryota</taxon>
        <taxon>Metazoa</taxon>
        <taxon>Ecdysozoa</taxon>
        <taxon>Arthropoda</taxon>
        <taxon>Hexapoda</taxon>
        <taxon>Insecta</taxon>
        <taxon>Pterygota</taxon>
        <taxon>Neoptera</taxon>
        <taxon>Polyneoptera</taxon>
        <taxon>Phasmatodea</taxon>
        <taxon>Verophasmatodea</taxon>
        <taxon>Anareolatae</taxon>
        <taxon>Phasmatidae</taxon>
        <taxon>Eurycanthinae</taxon>
        <taxon>Dryococelus</taxon>
    </lineage>
</organism>
<dbReference type="InterPro" id="IPR042178">
    <property type="entry name" value="Serpin_sf_1"/>
</dbReference>
<dbReference type="Proteomes" id="UP001159363">
    <property type="component" value="Chromosome 4"/>
</dbReference>
<keyword evidence="1" id="KW-0646">Protease inhibitor</keyword>
<dbReference type="EMBL" id="JARBHB010000005">
    <property type="protein sequence ID" value="KAJ8883248.1"/>
    <property type="molecule type" value="Genomic_DNA"/>
</dbReference>
<evidence type="ECO:0000313" key="5">
    <source>
        <dbReference type="Proteomes" id="UP001159363"/>
    </source>
</evidence>